<dbReference type="Proteomes" id="UP000000768">
    <property type="component" value="Chromosome 9"/>
</dbReference>
<feature type="region of interest" description="Disordered" evidence="1">
    <location>
        <begin position="25"/>
        <end position="51"/>
    </location>
</feature>
<reference evidence="3" key="2">
    <citation type="journal article" date="2018" name="Plant J.">
        <title>The Sorghum bicolor reference genome: improved assembly, gene annotations, a transcriptome atlas, and signatures of genome organization.</title>
        <authorList>
            <person name="McCormick R.F."/>
            <person name="Truong S.K."/>
            <person name="Sreedasyam A."/>
            <person name="Jenkins J."/>
            <person name="Shu S."/>
            <person name="Sims D."/>
            <person name="Kennedy M."/>
            <person name="Amirebrahimi M."/>
            <person name="Weers B.D."/>
            <person name="McKinley B."/>
            <person name="Mattison A."/>
            <person name="Morishige D.T."/>
            <person name="Grimwood J."/>
            <person name="Schmutz J."/>
            <person name="Mullet J.E."/>
        </authorList>
    </citation>
    <scope>NUCLEOTIDE SEQUENCE [LARGE SCALE GENOMIC DNA]</scope>
    <source>
        <strain evidence="3">cv. BTx623</strain>
    </source>
</reference>
<accession>A0A1B6P681</accession>
<keyword evidence="3" id="KW-1185">Reference proteome</keyword>
<reference evidence="2 3" key="1">
    <citation type="journal article" date="2009" name="Nature">
        <title>The Sorghum bicolor genome and the diversification of grasses.</title>
        <authorList>
            <person name="Paterson A.H."/>
            <person name="Bowers J.E."/>
            <person name="Bruggmann R."/>
            <person name="Dubchak I."/>
            <person name="Grimwood J."/>
            <person name="Gundlach H."/>
            <person name="Haberer G."/>
            <person name="Hellsten U."/>
            <person name="Mitros T."/>
            <person name="Poliakov A."/>
            <person name="Schmutz J."/>
            <person name="Spannagl M."/>
            <person name="Tang H."/>
            <person name="Wang X."/>
            <person name="Wicker T."/>
            <person name="Bharti A.K."/>
            <person name="Chapman J."/>
            <person name="Feltus F.A."/>
            <person name="Gowik U."/>
            <person name="Grigoriev I.V."/>
            <person name="Lyons E."/>
            <person name="Maher C.A."/>
            <person name="Martis M."/>
            <person name="Narechania A."/>
            <person name="Otillar R.P."/>
            <person name="Penning B.W."/>
            <person name="Salamov A.A."/>
            <person name="Wang Y."/>
            <person name="Zhang L."/>
            <person name="Carpita N.C."/>
            <person name="Freeling M."/>
            <person name="Gingle A.R."/>
            <person name="Hash C.T."/>
            <person name="Keller B."/>
            <person name="Klein P."/>
            <person name="Kresovich S."/>
            <person name="McCann M.C."/>
            <person name="Ming R."/>
            <person name="Peterson D.G."/>
            <person name="Mehboob-ur-Rahman"/>
            <person name="Ware D."/>
            <person name="Westhoff P."/>
            <person name="Mayer K.F."/>
            <person name="Messing J."/>
            <person name="Rokhsar D.S."/>
        </authorList>
    </citation>
    <scope>NUCLEOTIDE SEQUENCE [LARGE SCALE GENOMIC DNA]</scope>
    <source>
        <strain evidence="3">cv. BTx623</strain>
    </source>
</reference>
<evidence type="ECO:0000256" key="1">
    <source>
        <dbReference type="SAM" id="MobiDB-lite"/>
    </source>
</evidence>
<name>A0A1B6P681_SORBI</name>
<dbReference type="AlphaFoldDB" id="A0A1B6P681"/>
<evidence type="ECO:0000313" key="3">
    <source>
        <dbReference type="Proteomes" id="UP000000768"/>
    </source>
</evidence>
<proteinExistence type="predicted"/>
<dbReference type="Gramene" id="KXG21145">
    <property type="protein sequence ID" value="KXG21145"/>
    <property type="gene ID" value="SORBI_3009G021000"/>
</dbReference>
<gene>
    <name evidence="2" type="ORF">SORBI_3009G021000</name>
</gene>
<dbReference type="EMBL" id="CM000768">
    <property type="protein sequence ID" value="KXG21145.1"/>
    <property type="molecule type" value="Genomic_DNA"/>
</dbReference>
<evidence type="ECO:0000313" key="2">
    <source>
        <dbReference type="EMBL" id="KXG21145.1"/>
    </source>
</evidence>
<dbReference type="InParanoid" id="A0A1B6P681"/>
<feature type="compositionally biased region" description="Low complexity" evidence="1">
    <location>
        <begin position="35"/>
        <end position="46"/>
    </location>
</feature>
<organism evidence="2 3">
    <name type="scientific">Sorghum bicolor</name>
    <name type="common">Sorghum</name>
    <name type="synonym">Sorghum vulgare</name>
    <dbReference type="NCBI Taxonomy" id="4558"/>
    <lineage>
        <taxon>Eukaryota</taxon>
        <taxon>Viridiplantae</taxon>
        <taxon>Streptophyta</taxon>
        <taxon>Embryophyta</taxon>
        <taxon>Tracheophyta</taxon>
        <taxon>Spermatophyta</taxon>
        <taxon>Magnoliopsida</taxon>
        <taxon>Liliopsida</taxon>
        <taxon>Poales</taxon>
        <taxon>Poaceae</taxon>
        <taxon>PACMAD clade</taxon>
        <taxon>Panicoideae</taxon>
        <taxon>Andropogonodae</taxon>
        <taxon>Andropogoneae</taxon>
        <taxon>Sorghinae</taxon>
        <taxon>Sorghum</taxon>
    </lineage>
</organism>
<sequence>MVGEDLGPFVRQTFTCGRPEPVLASLRGANEAPPGAAWRRSSGRAADGQLGKMPWRASEARAGAVGQCGHTSGRSWRACGCTPICGVARLPPTRSAVRCARAVWRCLWDSWWSGKLHKVRAKAQPGSAG</sequence>
<protein>
    <submittedName>
        <fullName evidence="2">Uncharacterized protein</fullName>
    </submittedName>
</protein>